<sequence>MSNYKEYEGMLSKNSDEAVAFLLQKYGPAQDDYFRERSYRRFMDGEIKSIQKGKHSRTSEGLFCHHIDENKSLNLSNFSFIKVNKIPFESQKKDRLVYCDLIEHAVLHALIAQETSKKLGFPGYMMYLIPKIEEWYLDEIIPASPWEKNCYNKSFLIPEETVNIIKKMQGKLDLPYCNTISDYYEHKKRVARRLEYGKLAMARERKRKELEQTEKYKEIEREREIEFQKKSMEEFYRTYPNFNNTDIHLGTPRRKLIAMLYDYKYKNIYKSKKELDLSMKPIMSNKILEELHSVIFNVEDDER</sequence>
<dbReference type="Proteomes" id="UP000514716">
    <property type="component" value="Plasmid unnamed1"/>
</dbReference>
<dbReference type="KEGG" id="pdec:H1Q58_16345"/>
<keyword evidence="2" id="KW-1185">Reference proteome</keyword>
<geneLocation type="plasmid" evidence="1 2">
    <name>unnamed1</name>
</geneLocation>
<evidence type="ECO:0000313" key="1">
    <source>
        <dbReference type="EMBL" id="QMT19154.1"/>
    </source>
</evidence>
<reference evidence="1 2" key="1">
    <citation type="submission" date="2020-07" db="EMBL/GenBank/DDBJ databases">
        <title>Screening of a cold-adapted Planococcus bacterium producing protease in traditional shrimp paste and protease identification by genome sequencing.</title>
        <authorList>
            <person name="Gao R."/>
            <person name="Leng W."/>
            <person name="Chu Q."/>
            <person name="Wu X."/>
            <person name="Liu H."/>
            <person name="Li X."/>
        </authorList>
    </citation>
    <scope>NUCLEOTIDE SEQUENCE [LARGE SCALE GENOMIC DNA]</scope>
    <source>
        <strain evidence="1 2">XJ11</strain>
        <plasmid evidence="1 2">unnamed1</plasmid>
    </source>
</reference>
<keyword evidence="1" id="KW-0614">Plasmid</keyword>
<dbReference type="AlphaFoldDB" id="A0A7D7QX84"/>
<gene>
    <name evidence="1" type="ORF">H1Q58_16345</name>
</gene>
<evidence type="ECO:0000313" key="2">
    <source>
        <dbReference type="Proteomes" id="UP000514716"/>
    </source>
</evidence>
<organism evidence="1 2">
    <name type="scientific">Planococcus maritimus</name>
    <dbReference type="NCBI Taxonomy" id="192421"/>
    <lineage>
        <taxon>Bacteria</taxon>
        <taxon>Bacillati</taxon>
        <taxon>Bacillota</taxon>
        <taxon>Bacilli</taxon>
        <taxon>Bacillales</taxon>
        <taxon>Caryophanaceae</taxon>
        <taxon>Planococcus</taxon>
    </lineage>
</organism>
<proteinExistence type="predicted"/>
<accession>A0A7D7QX84</accession>
<dbReference type="EMBL" id="CP059541">
    <property type="protein sequence ID" value="QMT19154.1"/>
    <property type="molecule type" value="Genomic_DNA"/>
</dbReference>
<dbReference type="RefSeq" id="WP_182093542.1">
    <property type="nucleotide sequence ID" value="NZ_CP059541.1"/>
</dbReference>
<name>A0A7D7QX84_PLAMR</name>
<protein>
    <submittedName>
        <fullName evidence="1">Uncharacterized protein</fullName>
    </submittedName>
</protein>